<evidence type="ECO:0000256" key="1">
    <source>
        <dbReference type="ARBA" id="ARBA00000481"/>
    </source>
</evidence>
<evidence type="ECO:0000256" key="3">
    <source>
        <dbReference type="ARBA" id="ARBA00012690"/>
    </source>
</evidence>
<dbReference type="CDD" id="cd06532">
    <property type="entry name" value="Glyco_transf_25"/>
    <property type="match status" value="1"/>
</dbReference>
<evidence type="ECO:0000259" key="11">
    <source>
        <dbReference type="PROSITE" id="PS51762"/>
    </source>
</evidence>
<comment type="similarity">
    <text evidence="2">Belongs to the glycosyl hydrolase 16 family.</text>
</comment>
<dbReference type="Proteomes" id="UP000298488">
    <property type="component" value="Unassembled WGS sequence"/>
</dbReference>
<sequence length="721" mass="81510">MNTLSFGDFRERFAHRLRLRMRKLDLRRHATVFSRGHQPDALQRIYVINLDRKPDRWRWLRRELDRFYERHGERLSTIVRRFSAIDARHMESPLDLSILIPTFTLADQLTVNPNPLLKIDSETRAHKITMTRQEIAIALSHIEVWRLIADGDVPSALVLEDDVFMAPGFARELQATWSGLPQDAAKKPEFDLLYLAFKDVSDLTSPRDQKPIQRLKAGIWEASGYVLTRDGARKLLERLPAFGPIDLWLNFQFSSLKVFTAARPIIEQRIDEPSTNSYSVLPVLSQVGVITREKPLLTTARKMKGPVIAVGNRDSGLTALAKALSMLGYTCFSDHHSLPSEEMAKLLSGQRNRLFNAYVNIGSFNPKILATIAESNPGALFIVTSDSKVPSCTRSNQVLELGPTMKDKWAALSNFLEIDYPPFMYPDDADIGQRTASNKKVINTALVATDLKFDASPWILRSERGHWKGISMDVDAALDSDTAVIDWMKEGTLDDATWRVRDDTFPSNLALFTHANFSEKAGLGAVLTLREEETPVREFSSAAIASRQSYLYGSFRAELRPSNVPGLITGVFLHRNGPRQEIDIEFLGKNTTKMLVNVYYNPGPDNTKLEYGYRGTPTVIDLGFDAAADFHVYEIDWKPNAIRWKVDGTVIYERVLWDPTPIPDQPLEFNVNLWHSRSTEFAGRLARKRIPASVELRSVEIQASGSTKLKHTEIATERNAS</sequence>
<evidence type="ECO:0000256" key="8">
    <source>
        <dbReference type="ARBA" id="ARBA00029771"/>
    </source>
</evidence>
<dbReference type="PRINTS" id="PR00737">
    <property type="entry name" value="GLHYDRLASE16"/>
</dbReference>
<evidence type="ECO:0000256" key="4">
    <source>
        <dbReference type="ARBA" id="ARBA00014569"/>
    </source>
</evidence>
<dbReference type="EC" id="3.2.1.73" evidence="3"/>
<protein>
    <recommendedName>
        <fullName evidence="4">Beta-glucanase</fullName>
        <ecNumber evidence="3">3.2.1.73</ecNumber>
    </recommendedName>
    <alternativeName>
        <fullName evidence="9">1,3-1,4-beta-D-glucan 4-glucanohydrolase</fullName>
    </alternativeName>
    <alternativeName>
        <fullName evidence="8">Endo-beta-1,3-1,4 glucanase</fullName>
    </alternativeName>
    <alternativeName>
        <fullName evidence="7">Lichenase</fullName>
    </alternativeName>
</protein>
<accession>A0A4R8VCZ1</accession>
<evidence type="ECO:0000313" key="12">
    <source>
        <dbReference type="EMBL" id="TFB80336.1"/>
    </source>
</evidence>
<dbReference type="InterPro" id="IPR008263">
    <property type="entry name" value="GH16_AS"/>
</dbReference>
<evidence type="ECO:0000256" key="2">
    <source>
        <dbReference type="ARBA" id="ARBA00006865"/>
    </source>
</evidence>
<dbReference type="Pfam" id="PF01755">
    <property type="entry name" value="Glyco_transf_25"/>
    <property type="match status" value="1"/>
</dbReference>
<feature type="domain" description="GH16" evidence="11">
    <location>
        <begin position="413"/>
        <end position="696"/>
    </location>
</feature>
<evidence type="ECO:0000256" key="6">
    <source>
        <dbReference type="ARBA" id="ARBA00023295"/>
    </source>
</evidence>
<evidence type="ECO:0000313" key="13">
    <source>
        <dbReference type="Proteomes" id="UP000298488"/>
    </source>
</evidence>
<dbReference type="PANTHER" id="PTHR31062">
    <property type="entry name" value="XYLOGLUCAN ENDOTRANSGLUCOSYLASE/HYDROLASE PROTEIN 8-RELATED"/>
    <property type="match status" value="1"/>
</dbReference>
<name>A0A4R8VCZ1_9MICO</name>
<keyword evidence="5 12" id="KW-0378">Hydrolase</keyword>
<feature type="active site" description="Nucleophile" evidence="10">
    <location>
        <position position="581"/>
    </location>
</feature>
<keyword evidence="6" id="KW-0326">Glycosidase</keyword>
<evidence type="ECO:0000256" key="9">
    <source>
        <dbReference type="ARBA" id="ARBA00031665"/>
    </source>
</evidence>
<dbReference type="Gene3D" id="2.60.120.200">
    <property type="match status" value="1"/>
</dbReference>
<feature type="active site" description="Proton donor" evidence="10">
    <location>
        <position position="585"/>
    </location>
</feature>
<dbReference type="InterPro" id="IPR000757">
    <property type="entry name" value="Beta-glucanase-like"/>
</dbReference>
<dbReference type="GO" id="GO:0005975">
    <property type="term" value="P:carbohydrate metabolic process"/>
    <property type="evidence" value="ECO:0007669"/>
    <property type="project" value="InterPro"/>
</dbReference>
<reference evidence="12 13" key="1">
    <citation type="submission" date="2019-03" db="EMBL/GenBank/DDBJ databases">
        <title>Genomics of glacier-inhabiting Cryobacterium strains.</title>
        <authorList>
            <person name="Liu Q."/>
            <person name="Xin Y.-H."/>
        </authorList>
    </citation>
    <scope>NUCLEOTIDE SEQUENCE [LARGE SCALE GENOMIC DNA]</scope>
    <source>
        <strain evidence="12 13">CGMCC 1.10440</strain>
    </source>
</reference>
<dbReference type="Pfam" id="PF00722">
    <property type="entry name" value="Glyco_hydro_16"/>
    <property type="match status" value="1"/>
</dbReference>
<evidence type="ECO:0000256" key="7">
    <source>
        <dbReference type="ARBA" id="ARBA00029722"/>
    </source>
</evidence>
<evidence type="ECO:0000256" key="5">
    <source>
        <dbReference type="ARBA" id="ARBA00022801"/>
    </source>
</evidence>
<comment type="caution">
    <text evidence="12">The sequence shown here is derived from an EMBL/GenBank/DDBJ whole genome shotgun (WGS) entry which is preliminary data.</text>
</comment>
<dbReference type="GO" id="GO:0042972">
    <property type="term" value="F:licheninase activity"/>
    <property type="evidence" value="ECO:0007669"/>
    <property type="project" value="UniProtKB-EC"/>
</dbReference>
<dbReference type="InterPro" id="IPR002654">
    <property type="entry name" value="Glyco_trans_25"/>
</dbReference>
<organism evidence="12 13">
    <name type="scientific">Terrimesophilobacter mesophilus</name>
    <dbReference type="NCBI Taxonomy" id="433647"/>
    <lineage>
        <taxon>Bacteria</taxon>
        <taxon>Bacillati</taxon>
        <taxon>Actinomycetota</taxon>
        <taxon>Actinomycetes</taxon>
        <taxon>Micrococcales</taxon>
        <taxon>Microbacteriaceae</taxon>
        <taxon>Terrimesophilobacter</taxon>
    </lineage>
</organism>
<dbReference type="InterPro" id="IPR044791">
    <property type="entry name" value="Beta-glucanase/XTH"/>
</dbReference>
<gene>
    <name evidence="12" type="ORF">E3N84_10025</name>
</gene>
<dbReference type="PROSITE" id="PS01034">
    <property type="entry name" value="GH16_1"/>
    <property type="match status" value="1"/>
</dbReference>
<dbReference type="SUPFAM" id="SSF49899">
    <property type="entry name" value="Concanavalin A-like lectins/glucanases"/>
    <property type="match status" value="1"/>
</dbReference>
<dbReference type="AlphaFoldDB" id="A0A4R8VCZ1"/>
<keyword evidence="13" id="KW-1185">Reference proteome</keyword>
<proteinExistence type="inferred from homology"/>
<dbReference type="RefSeq" id="WP_104096195.1">
    <property type="nucleotide sequence ID" value="NZ_JACHBP010000001.1"/>
</dbReference>
<dbReference type="EMBL" id="SOFI01000003">
    <property type="protein sequence ID" value="TFB80336.1"/>
    <property type="molecule type" value="Genomic_DNA"/>
</dbReference>
<comment type="catalytic activity">
    <reaction evidence="1">
        <text>Hydrolysis of (1-&gt;4)-beta-D-glucosidic linkages in beta-D-glucans containing (1-&gt;3)- and (1-&gt;4)-bonds.</text>
        <dbReference type="EC" id="3.2.1.73"/>
    </reaction>
</comment>
<dbReference type="OrthoDB" id="9809583at2"/>
<dbReference type="InterPro" id="IPR013320">
    <property type="entry name" value="ConA-like_dom_sf"/>
</dbReference>
<dbReference type="PROSITE" id="PS51762">
    <property type="entry name" value="GH16_2"/>
    <property type="match status" value="1"/>
</dbReference>
<evidence type="ECO:0000256" key="10">
    <source>
        <dbReference type="PIRSR" id="PIRSR608264-1"/>
    </source>
</evidence>
<dbReference type="InterPro" id="IPR008264">
    <property type="entry name" value="Beta_glucanase"/>
</dbReference>